<feature type="region of interest" description="Disordered" evidence="1">
    <location>
        <begin position="1"/>
        <end position="25"/>
    </location>
</feature>
<dbReference type="Proteomes" id="UP000567179">
    <property type="component" value="Unassembled WGS sequence"/>
</dbReference>
<evidence type="ECO:0000313" key="2">
    <source>
        <dbReference type="EMBL" id="KAF5310603.1"/>
    </source>
</evidence>
<dbReference type="EMBL" id="JAACJJ010000057">
    <property type="protein sequence ID" value="KAF5310603.1"/>
    <property type="molecule type" value="Genomic_DNA"/>
</dbReference>
<comment type="caution">
    <text evidence="2">The sequence shown here is derived from an EMBL/GenBank/DDBJ whole genome shotgun (WGS) entry which is preliminary data.</text>
</comment>
<dbReference type="AlphaFoldDB" id="A0A8H5ESN1"/>
<accession>A0A8H5ESN1</accession>
<gene>
    <name evidence="2" type="ORF">D9619_007769</name>
</gene>
<feature type="compositionally biased region" description="Basic and acidic residues" evidence="1">
    <location>
        <begin position="1"/>
        <end position="23"/>
    </location>
</feature>
<evidence type="ECO:0000256" key="1">
    <source>
        <dbReference type="SAM" id="MobiDB-lite"/>
    </source>
</evidence>
<protein>
    <submittedName>
        <fullName evidence="2">Uncharacterized protein</fullName>
    </submittedName>
</protein>
<name>A0A8H5ESN1_9AGAR</name>
<sequence length="71" mass="8064">MARRSGSLEHPSRYLPEAERGGDGDYIATRLWPSISRSRDLPNDLYHHSGASYSTHEVKALPDVYMHPPEE</sequence>
<organism evidence="2 3">
    <name type="scientific">Psilocybe cf. subviscida</name>
    <dbReference type="NCBI Taxonomy" id="2480587"/>
    <lineage>
        <taxon>Eukaryota</taxon>
        <taxon>Fungi</taxon>
        <taxon>Dikarya</taxon>
        <taxon>Basidiomycota</taxon>
        <taxon>Agaricomycotina</taxon>
        <taxon>Agaricomycetes</taxon>
        <taxon>Agaricomycetidae</taxon>
        <taxon>Agaricales</taxon>
        <taxon>Agaricineae</taxon>
        <taxon>Strophariaceae</taxon>
        <taxon>Psilocybe</taxon>
    </lineage>
</organism>
<keyword evidence="3" id="KW-1185">Reference proteome</keyword>
<proteinExistence type="predicted"/>
<reference evidence="2 3" key="1">
    <citation type="journal article" date="2020" name="ISME J.">
        <title>Uncovering the hidden diversity of litter-decomposition mechanisms in mushroom-forming fungi.</title>
        <authorList>
            <person name="Floudas D."/>
            <person name="Bentzer J."/>
            <person name="Ahren D."/>
            <person name="Johansson T."/>
            <person name="Persson P."/>
            <person name="Tunlid A."/>
        </authorList>
    </citation>
    <scope>NUCLEOTIDE SEQUENCE [LARGE SCALE GENOMIC DNA]</scope>
    <source>
        <strain evidence="2 3">CBS 101986</strain>
    </source>
</reference>
<evidence type="ECO:0000313" key="3">
    <source>
        <dbReference type="Proteomes" id="UP000567179"/>
    </source>
</evidence>